<feature type="domain" description="HTH tetR-type" evidence="6">
    <location>
        <begin position="8"/>
        <end position="68"/>
    </location>
</feature>
<dbReference type="InterPro" id="IPR009057">
    <property type="entry name" value="Homeodomain-like_sf"/>
</dbReference>
<dbReference type="PROSITE" id="PS50977">
    <property type="entry name" value="HTH_TETR_2"/>
    <property type="match status" value="1"/>
</dbReference>
<reference evidence="7 8" key="1">
    <citation type="submission" date="2017-09" db="EMBL/GenBank/DDBJ databases">
        <authorList>
            <person name="Ehlers B."/>
            <person name="Leendertz F.H."/>
        </authorList>
    </citation>
    <scope>NUCLEOTIDE SEQUENCE [LARGE SCALE GENOMIC DNA]</scope>
    <source>
        <strain evidence="7 8">CGMCC 4.6857</strain>
    </source>
</reference>
<keyword evidence="8" id="KW-1185">Reference proteome</keyword>
<accession>A0A285K502</accession>
<dbReference type="InterPro" id="IPR036271">
    <property type="entry name" value="Tet_transcr_reg_TetR-rel_C_sf"/>
</dbReference>
<dbReference type="SUPFAM" id="SSF48498">
    <property type="entry name" value="Tetracyclin repressor-like, C-terminal domain"/>
    <property type="match status" value="1"/>
</dbReference>
<dbReference type="Pfam" id="PF13977">
    <property type="entry name" value="TetR_C_6"/>
    <property type="match status" value="1"/>
</dbReference>
<evidence type="ECO:0000256" key="5">
    <source>
        <dbReference type="PROSITE-ProRule" id="PRU00335"/>
    </source>
</evidence>
<evidence type="ECO:0000256" key="1">
    <source>
        <dbReference type="ARBA" id="ARBA00022491"/>
    </source>
</evidence>
<evidence type="ECO:0000256" key="2">
    <source>
        <dbReference type="ARBA" id="ARBA00023015"/>
    </source>
</evidence>
<organism evidence="7 8">
    <name type="scientific">Paractinoplanes atraurantiacus</name>
    <dbReference type="NCBI Taxonomy" id="1036182"/>
    <lineage>
        <taxon>Bacteria</taxon>
        <taxon>Bacillati</taxon>
        <taxon>Actinomycetota</taxon>
        <taxon>Actinomycetes</taxon>
        <taxon>Micromonosporales</taxon>
        <taxon>Micromonosporaceae</taxon>
        <taxon>Paractinoplanes</taxon>
    </lineage>
</organism>
<dbReference type="Proteomes" id="UP000219612">
    <property type="component" value="Unassembled WGS sequence"/>
</dbReference>
<dbReference type="InterPro" id="IPR039538">
    <property type="entry name" value="BetI_C"/>
</dbReference>
<dbReference type="SUPFAM" id="SSF46689">
    <property type="entry name" value="Homeodomain-like"/>
    <property type="match status" value="1"/>
</dbReference>
<dbReference type="Gene3D" id="1.10.357.10">
    <property type="entry name" value="Tetracycline Repressor, domain 2"/>
    <property type="match status" value="1"/>
</dbReference>
<dbReference type="InterPro" id="IPR050109">
    <property type="entry name" value="HTH-type_TetR-like_transc_reg"/>
</dbReference>
<keyword evidence="3 5" id="KW-0238">DNA-binding</keyword>
<keyword evidence="2" id="KW-0805">Transcription regulation</keyword>
<dbReference type="EMBL" id="OBDY01000030">
    <property type="protein sequence ID" value="SNY66411.1"/>
    <property type="molecule type" value="Genomic_DNA"/>
</dbReference>
<sequence>MPKIVDHDQRRSEIVEAFLSVVARKGLPAATSRAIAAELGVGTGALWHYFDGFDAVTAAAYKRVTERTNERIAGASTGLRGLAAVDAMMHEILPLAKETLDEAQVVVGFWGRLAANETLSAAEADVSDMWGGRLRDHLHEAVDDGDLASGTPVDGIVDLLLSISVGQQVHAVMATPLLDPARQLALIEQCLSPWRRTPRQPGETVTR</sequence>
<evidence type="ECO:0000259" key="6">
    <source>
        <dbReference type="PROSITE" id="PS50977"/>
    </source>
</evidence>
<protein>
    <submittedName>
        <fullName evidence="7">Regulatory protein, tetR family</fullName>
    </submittedName>
</protein>
<gene>
    <name evidence="7" type="ORF">SAMN05421748_13030</name>
</gene>
<dbReference type="OrthoDB" id="9816296at2"/>
<keyword evidence="4" id="KW-0804">Transcription</keyword>
<feature type="DNA-binding region" description="H-T-H motif" evidence="5">
    <location>
        <begin position="31"/>
        <end position="50"/>
    </location>
</feature>
<keyword evidence="1" id="KW-0678">Repressor</keyword>
<dbReference type="GO" id="GO:0003700">
    <property type="term" value="F:DNA-binding transcription factor activity"/>
    <property type="evidence" value="ECO:0007669"/>
    <property type="project" value="TreeGrafter"/>
</dbReference>
<name>A0A285K502_9ACTN</name>
<proteinExistence type="predicted"/>
<dbReference type="PANTHER" id="PTHR30055:SF234">
    <property type="entry name" value="HTH-TYPE TRANSCRIPTIONAL REGULATOR BETI"/>
    <property type="match status" value="1"/>
</dbReference>
<evidence type="ECO:0000256" key="4">
    <source>
        <dbReference type="ARBA" id="ARBA00023163"/>
    </source>
</evidence>
<dbReference type="InterPro" id="IPR001647">
    <property type="entry name" value="HTH_TetR"/>
</dbReference>
<dbReference type="Pfam" id="PF00440">
    <property type="entry name" value="TetR_N"/>
    <property type="match status" value="1"/>
</dbReference>
<dbReference type="AlphaFoldDB" id="A0A285K502"/>
<evidence type="ECO:0000313" key="8">
    <source>
        <dbReference type="Proteomes" id="UP000219612"/>
    </source>
</evidence>
<dbReference type="RefSeq" id="WP_097327540.1">
    <property type="nucleotide sequence ID" value="NZ_OBDY01000030.1"/>
</dbReference>
<dbReference type="PANTHER" id="PTHR30055">
    <property type="entry name" value="HTH-TYPE TRANSCRIPTIONAL REGULATOR RUTR"/>
    <property type="match status" value="1"/>
</dbReference>
<dbReference type="GO" id="GO:0000976">
    <property type="term" value="F:transcription cis-regulatory region binding"/>
    <property type="evidence" value="ECO:0007669"/>
    <property type="project" value="TreeGrafter"/>
</dbReference>
<evidence type="ECO:0000313" key="7">
    <source>
        <dbReference type="EMBL" id="SNY66411.1"/>
    </source>
</evidence>
<evidence type="ECO:0000256" key="3">
    <source>
        <dbReference type="ARBA" id="ARBA00023125"/>
    </source>
</evidence>